<feature type="compositionally biased region" description="Polar residues" evidence="17">
    <location>
        <begin position="236"/>
        <end position="259"/>
    </location>
</feature>
<keyword evidence="16" id="KW-0137">Centromere</keyword>
<protein>
    <recommendedName>
        <fullName evidence="5">DASH complex subunit ASK1</fullName>
    </recommendedName>
</protein>
<keyword evidence="12" id="KW-0995">Kinetochore</keyword>
<evidence type="ECO:0000256" key="9">
    <source>
        <dbReference type="ARBA" id="ARBA00022701"/>
    </source>
</evidence>
<keyword evidence="9" id="KW-0493">Microtubule</keyword>
<keyword evidence="6" id="KW-0158">Chromosome</keyword>
<evidence type="ECO:0000256" key="3">
    <source>
        <dbReference type="ARBA" id="ARBA00004629"/>
    </source>
</evidence>
<accession>A0ABP0DGZ0</accession>
<evidence type="ECO:0000256" key="14">
    <source>
        <dbReference type="ARBA" id="ARBA00023242"/>
    </source>
</evidence>
<keyword evidence="19" id="KW-1185">Reference proteome</keyword>
<dbReference type="InterPro" id="IPR013964">
    <property type="entry name" value="DASH_Ask1"/>
</dbReference>
<keyword evidence="8" id="KW-0132">Cell division</keyword>
<evidence type="ECO:0000256" key="8">
    <source>
        <dbReference type="ARBA" id="ARBA00022618"/>
    </source>
</evidence>
<evidence type="ECO:0000313" key="19">
    <source>
        <dbReference type="Proteomes" id="UP001642502"/>
    </source>
</evidence>
<evidence type="ECO:0000256" key="1">
    <source>
        <dbReference type="ARBA" id="ARBA00004123"/>
    </source>
</evidence>
<name>A0ABP0DGZ0_9PEZI</name>
<evidence type="ECO:0000256" key="5">
    <source>
        <dbReference type="ARBA" id="ARBA00014520"/>
    </source>
</evidence>
<keyword evidence="10" id="KW-0498">Mitosis</keyword>
<evidence type="ECO:0000256" key="2">
    <source>
        <dbReference type="ARBA" id="ARBA00004186"/>
    </source>
</evidence>
<proteinExistence type="inferred from homology"/>
<comment type="subcellular location">
    <subcellularLocation>
        <location evidence="3">Chromosome</location>
        <location evidence="3">Centromere</location>
        <location evidence="3">Kinetochore</location>
    </subcellularLocation>
    <subcellularLocation>
        <location evidence="2">Cytoplasm</location>
        <location evidence="2">Cytoskeleton</location>
        <location evidence="2">Spindle</location>
    </subcellularLocation>
    <subcellularLocation>
        <location evidence="1">Nucleus</location>
    </subcellularLocation>
</comment>
<organism evidence="18 19">
    <name type="scientific">Sporothrix epigloea</name>
    <dbReference type="NCBI Taxonomy" id="1892477"/>
    <lineage>
        <taxon>Eukaryota</taxon>
        <taxon>Fungi</taxon>
        <taxon>Dikarya</taxon>
        <taxon>Ascomycota</taxon>
        <taxon>Pezizomycotina</taxon>
        <taxon>Sordariomycetes</taxon>
        <taxon>Sordariomycetidae</taxon>
        <taxon>Ophiostomatales</taxon>
        <taxon>Ophiostomataceae</taxon>
        <taxon>Sporothrix</taxon>
    </lineage>
</organism>
<feature type="region of interest" description="Disordered" evidence="17">
    <location>
        <begin position="89"/>
        <end position="278"/>
    </location>
</feature>
<gene>
    <name evidence="18" type="ORF">SEPCBS119000_001981</name>
</gene>
<feature type="compositionally biased region" description="Low complexity" evidence="17">
    <location>
        <begin position="175"/>
        <end position="189"/>
    </location>
</feature>
<keyword evidence="7" id="KW-0963">Cytoplasm</keyword>
<evidence type="ECO:0000256" key="11">
    <source>
        <dbReference type="ARBA" id="ARBA00022829"/>
    </source>
</evidence>
<evidence type="ECO:0000256" key="13">
    <source>
        <dbReference type="ARBA" id="ARBA00023212"/>
    </source>
</evidence>
<comment type="caution">
    <text evidence="18">The sequence shown here is derived from an EMBL/GenBank/DDBJ whole genome shotgun (WGS) entry which is preliminary data.</text>
</comment>
<feature type="compositionally biased region" description="Basic and acidic residues" evidence="17">
    <location>
        <begin position="165"/>
        <end position="174"/>
    </location>
</feature>
<evidence type="ECO:0000256" key="12">
    <source>
        <dbReference type="ARBA" id="ARBA00022838"/>
    </source>
</evidence>
<dbReference type="PANTHER" id="PTHR28200">
    <property type="entry name" value="DASH COMPLEX SUBUNIT ASK1"/>
    <property type="match status" value="1"/>
</dbReference>
<evidence type="ECO:0000256" key="4">
    <source>
        <dbReference type="ARBA" id="ARBA00010731"/>
    </source>
</evidence>
<evidence type="ECO:0000256" key="16">
    <source>
        <dbReference type="ARBA" id="ARBA00023328"/>
    </source>
</evidence>
<keyword evidence="11" id="KW-0159">Chromosome partition</keyword>
<feature type="compositionally biased region" description="Basic and acidic residues" evidence="17">
    <location>
        <begin position="260"/>
        <end position="278"/>
    </location>
</feature>
<sequence length="504" mass="55695">MSGPGSLASRPLSTTEELEKLEQSITLTLQEIDHNFSRAHQIVTGSILPVVEQYGEHCRSVWDASKFWKQFFEAAANVSLSGYEELANDEESTGVEETITDAYNESTTSYTARPRESEGNEQGAVYHDTRDESLLTDGDGDLSGSTPRPPTTKSLRPQFAELDSPYERLRREMKPSSSAPRSRSPSRSQSRSRSRPPRERGASVTSDVDAGDESTVMRFDDDEGYTRTGNYHDDSSAANSELLAQSTARLPNMSMTPRQSLDERSRRALEDEKANARRQKDPLMHHALGKDYRIQSTPHKTAARGISPMRLKVSGRQPTDLRNPGIKEERVKRPAWQESSPMSSPEIAVPKLRSAAFLSPVRAAYRNKLLAAASGPRTPGVSVQTPARSKSREITFKDIEPTETGSKSGLVRERVAVGKKERNPDEIMWDSSDDDGDDLYGGMSPPKTISFALPPSKLLQTPAREASKRIVEDILLTAGEGLDSSSDYSPTMVKVNTDILDETF</sequence>
<comment type="similarity">
    <text evidence="4">Belongs to the DASH complex ASK1 family.</text>
</comment>
<evidence type="ECO:0000256" key="6">
    <source>
        <dbReference type="ARBA" id="ARBA00022454"/>
    </source>
</evidence>
<dbReference type="Pfam" id="PF08655">
    <property type="entry name" value="DASH_Ask1"/>
    <property type="match status" value="1"/>
</dbReference>
<feature type="compositionally biased region" description="Polar residues" evidence="17">
    <location>
        <begin position="101"/>
        <end position="111"/>
    </location>
</feature>
<keyword evidence="15" id="KW-0131">Cell cycle</keyword>
<keyword evidence="13" id="KW-0206">Cytoskeleton</keyword>
<evidence type="ECO:0000313" key="18">
    <source>
        <dbReference type="EMBL" id="CAK7266357.1"/>
    </source>
</evidence>
<dbReference type="Proteomes" id="UP001642502">
    <property type="component" value="Unassembled WGS sequence"/>
</dbReference>
<dbReference type="EMBL" id="CAWUON010000018">
    <property type="protein sequence ID" value="CAK7266357.1"/>
    <property type="molecule type" value="Genomic_DNA"/>
</dbReference>
<evidence type="ECO:0000256" key="7">
    <source>
        <dbReference type="ARBA" id="ARBA00022490"/>
    </source>
</evidence>
<feature type="compositionally biased region" description="Polar residues" evidence="17">
    <location>
        <begin position="143"/>
        <end position="155"/>
    </location>
</feature>
<evidence type="ECO:0000256" key="10">
    <source>
        <dbReference type="ARBA" id="ARBA00022776"/>
    </source>
</evidence>
<reference evidence="18 19" key="1">
    <citation type="submission" date="2024-01" db="EMBL/GenBank/DDBJ databases">
        <authorList>
            <person name="Allen C."/>
            <person name="Tagirdzhanova G."/>
        </authorList>
    </citation>
    <scope>NUCLEOTIDE SEQUENCE [LARGE SCALE GENOMIC DNA]</scope>
    <source>
        <strain evidence="18 19">CBS 119000</strain>
    </source>
</reference>
<evidence type="ECO:0000256" key="15">
    <source>
        <dbReference type="ARBA" id="ARBA00023306"/>
    </source>
</evidence>
<evidence type="ECO:0000256" key="17">
    <source>
        <dbReference type="SAM" id="MobiDB-lite"/>
    </source>
</evidence>
<dbReference type="PANTHER" id="PTHR28200:SF1">
    <property type="entry name" value="DASH COMPLEX SUBUNIT ASK1"/>
    <property type="match status" value="1"/>
</dbReference>
<keyword evidence="14" id="KW-0539">Nucleus</keyword>